<dbReference type="RefSeq" id="XP_011778028.1">
    <property type="nucleotide sequence ID" value="XM_011779726.1"/>
</dbReference>
<name>D0A3C0_TRYB9</name>
<keyword evidence="2" id="KW-0472">Membrane</keyword>
<evidence type="ECO:0000256" key="1">
    <source>
        <dbReference type="SAM" id="MobiDB-lite"/>
    </source>
</evidence>
<evidence type="ECO:0000313" key="3">
    <source>
        <dbReference type="EMBL" id="CBH15764.1"/>
    </source>
</evidence>
<dbReference type="Proteomes" id="UP000002316">
    <property type="component" value="Chromosome 10"/>
</dbReference>
<keyword evidence="2" id="KW-0812">Transmembrane</keyword>
<evidence type="ECO:0000256" key="2">
    <source>
        <dbReference type="SAM" id="Phobius"/>
    </source>
</evidence>
<dbReference type="OrthoDB" id="272592at2759"/>
<keyword evidence="2" id="KW-1133">Transmembrane helix</keyword>
<dbReference type="KEGG" id="tbg:TbgDal_X8540"/>
<proteinExistence type="predicted"/>
<dbReference type="VEuPathDB" id="TriTrypDB:Tbg972.10.8540"/>
<organism evidence="3 4">
    <name type="scientific">Trypanosoma brucei gambiense (strain MHOM/CI/86/DAL972)</name>
    <dbReference type="NCBI Taxonomy" id="679716"/>
    <lineage>
        <taxon>Eukaryota</taxon>
        <taxon>Discoba</taxon>
        <taxon>Euglenozoa</taxon>
        <taxon>Kinetoplastea</taxon>
        <taxon>Metakinetoplastina</taxon>
        <taxon>Trypanosomatida</taxon>
        <taxon>Trypanosomatidae</taxon>
        <taxon>Trypanosoma</taxon>
    </lineage>
</organism>
<evidence type="ECO:0000313" key="4">
    <source>
        <dbReference type="Proteomes" id="UP000002316"/>
    </source>
</evidence>
<feature type="region of interest" description="Disordered" evidence="1">
    <location>
        <begin position="245"/>
        <end position="264"/>
    </location>
</feature>
<reference evidence="4" key="1">
    <citation type="journal article" date="2010" name="PLoS Negl. Trop. Dis.">
        <title>The genome sequence of Trypanosoma brucei gambiense, causative agent of chronic human african trypanosomiasis.</title>
        <authorList>
            <person name="Jackson A.P."/>
            <person name="Sanders M."/>
            <person name="Berry A."/>
            <person name="McQuillan J."/>
            <person name="Aslett M.A."/>
            <person name="Quail M.A."/>
            <person name="Chukualim B."/>
            <person name="Capewell P."/>
            <person name="MacLeod A."/>
            <person name="Melville S.E."/>
            <person name="Gibson W."/>
            <person name="Barry J.D."/>
            <person name="Berriman M."/>
            <person name="Hertz-Fowler C."/>
        </authorList>
    </citation>
    <scope>NUCLEOTIDE SEQUENCE [LARGE SCALE GENOMIC DNA]</scope>
    <source>
        <strain evidence="4">MHOM/CI/86/DAL972</strain>
    </source>
</reference>
<protein>
    <submittedName>
        <fullName evidence="3">Uncharacterized protein</fullName>
    </submittedName>
</protein>
<dbReference type="GeneID" id="23865971"/>
<gene>
    <name evidence="3" type="ORF">TbgDal_X8540</name>
</gene>
<feature type="transmembrane region" description="Helical" evidence="2">
    <location>
        <begin position="112"/>
        <end position="133"/>
    </location>
</feature>
<feature type="transmembrane region" description="Helical" evidence="2">
    <location>
        <begin position="32"/>
        <end position="53"/>
    </location>
</feature>
<dbReference type="EMBL" id="FN554973">
    <property type="protein sequence ID" value="CBH15764.1"/>
    <property type="molecule type" value="Genomic_DNA"/>
</dbReference>
<accession>D0A3C0</accession>
<sequence length="440" mass="49252">MSRGVERYVAVLTLFAWHFVSMMCSVSRNFCIYIYIYISYIIFCKMPSFTFTIHRRRFLFSLEAEWHPALAKTSNRKESRVLIANCVSAGVCASQNIEKLWKARCRFDMKTVYIVAMCAGGGGLLCILLVITICVLRKRTKTSNTDDDDSAAQSGCALHYIDMSGNERVLDVNALGARDGITLLATIANHCGVQDSSAIALTYVNDARRCVEVDPDLLLRSDGELSDRLMQSKFFPLRLGWRVKPPQPEQKRHQKQRVDEDAKACSAEESRIATRIHECPQEMANGSYKDVVGSTPLPLILPTNSHITSSNPITITAAQYTVEGSDYVLDVNTVVAMQEALRQHTPRSILLEDGSVIVVDPAKRTVCLRTPQGNQCAVMEHPAGELKYTIDNKGAGQWYPYRCPIYLPPGRWCVRAEASSADHRRVRTTSRVFTVDVVEK</sequence>
<dbReference type="AlphaFoldDB" id="D0A3C0"/>